<keyword evidence="2" id="KW-1185">Reference proteome</keyword>
<dbReference type="RefSeq" id="WP_164029118.1">
    <property type="nucleotide sequence ID" value="NZ_JAABOQ010000001.1"/>
</dbReference>
<protein>
    <submittedName>
        <fullName evidence="1">Uncharacterized protein</fullName>
    </submittedName>
</protein>
<sequence>MKASVKWTLFRFIKEEWSGMDGMLLQPSKEFSIKLTDSFFREQLNVQNCFDFDYKPTEGDCIIFDLIIHGKVKYGGYKPEKKFISLIYDGVRWNIEQYDCFYTTIEETNSGYLKLKP</sequence>
<proteinExistence type="predicted"/>
<dbReference type="AlphaFoldDB" id="A0A6M0CEK1"/>
<dbReference type="EMBL" id="JAABOQ010000001">
    <property type="protein sequence ID" value="NER15852.1"/>
    <property type="molecule type" value="Genomic_DNA"/>
</dbReference>
<name>A0A6M0CEK1_9FLAO</name>
<comment type="caution">
    <text evidence="1">The sequence shown here is derived from an EMBL/GenBank/DDBJ whole genome shotgun (WGS) entry which is preliminary data.</text>
</comment>
<evidence type="ECO:0000313" key="2">
    <source>
        <dbReference type="Proteomes" id="UP000474296"/>
    </source>
</evidence>
<accession>A0A6M0CEK1</accession>
<evidence type="ECO:0000313" key="1">
    <source>
        <dbReference type="EMBL" id="NER15852.1"/>
    </source>
</evidence>
<organism evidence="1 2">
    <name type="scientific">Spongiivirga citrea</name>
    <dbReference type="NCBI Taxonomy" id="1481457"/>
    <lineage>
        <taxon>Bacteria</taxon>
        <taxon>Pseudomonadati</taxon>
        <taxon>Bacteroidota</taxon>
        <taxon>Flavobacteriia</taxon>
        <taxon>Flavobacteriales</taxon>
        <taxon>Flavobacteriaceae</taxon>
        <taxon>Spongiivirga</taxon>
    </lineage>
</organism>
<dbReference type="Proteomes" id="UP000474296">
    <property type="component" value="Unassembled WGS sequence"/>
</dbReference>
<gene>
    <name evidence="1" type="ORF">GWK10_01455</name>
</gene>
<reference evidence="1 2" key="1">
    <citation type="submission" date="2020-01" db="EMBL/GenBank/DDBJ databases">
        <title>Spongiivirga citrea KCTC 32990T.</title>
        <authorList>
            <person name="Wang G."/>
        </authorList>
    </citation>
    <scope>NUCLEOTIDE SEQUENCE [LARGE SCALE GENOMIC DNA]</scope>
    <source>
        <strain evidence="1 2">KCTC 32990</strain>
    </source>
</reference>